<dbReference type="EMBL" id="JBBPFD010000009">
    <property type="protein sequence ID" value="KAK7913721.1"/>
    <property type="molecule type" value="Genomic_DNA"/>
</dbReference>
<evidence type="ECO:0000256" key="4">
    <source>
        <dbReference type="ARBA" id="ARBA00023136"/>
    </source>
</evidence>
<feature type="transmembrane region" description="Helical" evidence="5">
    <location>
        <begin position="61"/>
        <end position="78"/>
    </location>
</feature>
<dbReference type="InterPro" id="IPR000276">
    <property type="entry name" value="GPCR_Rhodpsn"/>
</dbReference>
<feature type="transmembrane region" description="Helical" evidence="5">
    <location>
        <begin position="32"/>
        <end position="54"/>
    </location>
</feature>
<comment type="subcellular location">
    <subcellularLocation>
        <location evidence="1">Membrane</location>
    </subcellularLocation>
</comment>
<dbReference type="AlphaFoldDB" id="A0AAW0P7N4"/>
<feature type="transmembrane region" description="Helical" evidence="5">
    <location>
        <begin position="90"/>
        <end position="111"/>
    </location>
</feature>
<dbReference type="Pfam" id="PF14291">
    <property type="entry name" value="DUF4371"/>
    <property type="match status" value="1"/>
</dbReference>
<dbReference type="PANTHER" id="PTHR45749:SF37">
    <property type="entry name" value="OS05G0311600 PROTEIN"/>
    <property type="match status" value="1"/>
</dbReference>
<protein>
    <recommendedName>
        <fullName evidence="6">G-protein coupled receptors family 1 profile domain-containing protein</fullName>
    </recommendedName>
</protein>
<keyword evidence="3 5" id="KW-1133">Transmembrane helix</keyword>
<keyword evidence="4 5" id="KW-0472">Membrane</keyword>
<dbReference type="Proteomes" id="UP001460270">
    <property type="component" value="Unassembled WGS sequence"/>
</dbReference>
<dbReference type="PRINTS" id="PR00237">
    <property type="entry name" value="GPCRRHODOPSN"/>
</dbReference>
<dbReference type="PANTHER" id="PTHR45749">
    <property type="match status" value="1"/>
</dbReference>
<dbReference type="InterPro" id="IPR025398">
    <property type="entry name" value="DUF4371"/>
</dbReference>
<accession>A0AAW0P7N4</accession>
<keyword evidence="2 5" id="KW-0812">Transmembrane</keyword>
<reference evidence="8" key="1">
    <citation type="submission" date="2024-04" db="EMBL/GenBank/DDBJ databases">
        <title>Salinicola lusitanus LLJ914,a marine bacterium isolated from the Okinawa Trough.</title>
        <authorList>
            <person name="Li J."/>
        </authorList>
    </citation>
    <scope>NUCLEOTIDE SEQUENCE [LARGE SCALE GENOMIC DNA]</scope>
</reference>
<proteinExistence type="predicted"/>
<evidence type="ECO:0000256" key="5">
    <source>
        <dbReference type="SAM" id="Phobius"/>
    </source>
</evidence>
<evidence type="ECO:0000256" key="2">
    <source>
        <dbReference type="ARBA" id="ARBA00022692"/>
    </source>
</evidence>
<evidence type="ECO:0000313" key="7">
    <source>
        <dbReference type="EMBL" id="KAK7913721.1"/>
    </source>
</evidence>
<dbReference type="PROSITE" id="PS50262">
    <property type="entry name" value="G_PROTEIN_RECEP_F1_2"/>
    <property type="match status" value="1"/>
</dbReference>
<keyword evidence="8" id="KW-1185">Reference proteome</keyword>
<organism evidence="7 8">
    <name type="scientific">Mugilogobius chulae</name>
    <name type="common">yellowstripe goby</name>
    <dbReference type="NCBI Taxonomy" id="88201"/>
    <lineage>
        <taxon>Eukaryota</taxon>
        <taxon>Metazoa</taxon>
        <taxon>Chordata</taxon>
        <taxon>Craniata</taxon>
        <taxon>Vertebrata</taxon>
        <taxon>Euteleostomi</taxon>
        <taxon>Actinopterygii</taxon>
        <taxon>Neopterygii</taxon>
        <taxon>Teleostei</taxon>
        <taxon>Neoteleostei</taxon>
        <taxon>Acanthomorphata</taxon>
        <taxon>Gobiaria</taxon>
        <taxon>Gobiiformes</taxon>
        <taxon>Gobioidei</taxon>
        <taxon>Gobiidae</taxon>
        <taxon>Gobionellinae</taxon>
        <taxon>Mugilogobius</taxon>
    </lineage>
</organism>
<dbReference type="GO" id="GO:0016020">
    <property type="term" value="C:membrane"/>
    <property type="evidence" value="ECO:0007669"/>
    <property type="project" value="UniProtKB-SubCell"/>
</dbReference>
<dbReference type="InterPro" id="IPR017452">
    <property type="entry name" value="GPCR_Rhodpsn_7TM"/>
</dbReference>
<name>A0AAW0P7N4_9GOBI</name>
<dbReference type="Gene3D" id="1.20.1070.10">
    <property type="entry name" value="Rhodopsin 7-helix transmembrane proteins"/>
    <property type="match status" value="1"/>
</dbReference>
<dbReference type="SUPFAM" id="SSF81321">
    <property type="entry name" value="Family A G protein-coupled receptor-like"/>
    <property type="match status" value="1"/>
</dbReference>
<feature type="domain" description="G-protein coupled receptors family 1 profile" evidence="6">
    <location>
        <begin position="43"/>
        <end position="75"/>
    </location>
</feature>
<sequence length="383" mass="43334">METTELCFPELHNISCRKPQPSPSDALLSRSLLSLICLLTVSMNLLVIISIAHFRQLHSPTNLLILSLAVSDSLVIWIKKSYVEEFQPSVVYAVPVAGILRGSGCGFLFCLSTFFQRIRGLGNIEKNFSLDGLKNWRKGAEKLAQHGSSSSHKQAMQGWCEFKERVKHGSRILNRLDSGHLKLVQENRQYMRAVVEALRFTACQTIGQRGNREDEISTNRGNFLELLSLLGKFDSTVNHKLTSEPGNAKYTHHDIQNELIDIMATLIREQVSSEIRLGEHYTLMVDETKDVSKKEQISVVLRYLHNDKIHEEFLDFVPAEGLDAQSLLVTIKQTLESVRSTNTHALHNVTMVHQSCLVATMVSRKNFDKKFHMLFTSIAMLTD</sequence>
<evidence type="ECO:0000313" key="8">
    <source>
        <dbReference type="Proteomes" id="UP001460270"/>
    </source>
</evidence>
<gene>
    <name evidence="7" type="ORF">WMY93_013932</name>
</gene>
<evidence type="ECO:0000256" key="3">
    <source>
        <dbReference type="ARBA" id="ARBA00022989"/>
    </source>
</evidence>
<evidence type="ECO:0000259" key="6">
    <source>
        <dbReference type="PROSITE" id="PS50262"/>
    </source>
</evidence>
<comment type="caution">
    <text evidence="7">The sequence shown here is derived from an EMBL/GenBank/DDBJ whole genome shotgun (WGS) entry which is preliminary data.</text>
</comment>
<dbReference type="GO" id="GO:0004930">
    <property type="term" value="F:G protein-coupled receptor activity"/>
    <property type="evidence" value="ECO:0007669"/>
    <property type="project" value="InterPro"/>
</dbReference>
<evidence type="ECO:0000256" key="1">
    <source>
        <dbReference type="ARBA" id="ARBA00004370"/>
    </source>
</evidence>